<evidence type="ECO:0000313" key="2">
    <source>
        <dbReference type="EMBL" id="KIL48226.1"/>
    </source>
</evidence>
<accession>A0A0C2VUW8</accession>
<sequence length="84" mass="9917">MRENHFFEFIFKNKKIIVVSLWNPQIIERLPKEVPAYITTYSYTDHVIKQLKALLEGLISFKGKSSVTLLEQGSYTYEQLNTNY</sequence>
<dbReference type="GO" id="GO:0005975">
    <property type="term" value="P:carbohydrate metabolic process"/>
    <property type="evidence" value="ECO:0007669"/>
    <property type="project" value="InterPro"/>
</dbReference>
<name>A0A0C2VUW8_9BACL</name>
<keyword evidence="1" id="KW-0378">Hydrolase</keyword>
<evidence type="ECO:0000313" key="3">
    <source>
        <dbReference type="Proteomes" id="UP000031938"/>
    </source>
</evidence>
<keyword evidence="3" id="KW-1185">Reference proteome</keyword>
<evidence type="ECO:0000256" key="1">
    <source>
        <dbReference type="ARBA" id="ARBA00022801"/>
    </source>
</evidence>
<reference evidence="2 3" key="1">
    <citation type="submission" date="2015-01" db="EMBL/GenBank/DDBJ databases">
        <title>Genome sequencing of Jeotgalibacillus soli.</title>
        <authorList>
            <person name="Goh K.M."/>
            <person name="Chan K.-G."/>
            <person name="Yaakop A.S."/>
            <person name="Ee R."/>
            <person name="Gan H.M."/>
            <person name="Chan C.S."/>
        </authorList>
    </citation>
    <scope>NUCLEOTIDE SEQUENCE [LARGE SCALE GENOMIC DNA]</scope>
    <source>
        <strain evidence="2 3">P9</strain>
    </source>
</reference>
<proteinExistence type="predicted"/>
<dbReference type="Proteomes" id="UP000031938">
    <property type="component" value="Unassembled WGS sequence"/>
</dbReference>
<comment type="caution">
    <text evidence="2">The sequence shown here is derived from an EMBL/GenBank/DDBJ whole genome shotgun (WGS) entry which is preliminary data.</text>
</comment>
<dbReference type="InterPro" id="IPR036881">
    <property type="entry name" value="Glyco_hydro_3_C_sf"/>
</dbReference>
<protein>
    <submittedName>
        <fullName evidence="2">Uncharacterized protein</fullName>
    </submittedName>
</protein>
<dbReference type="OrthoDB" id="9805821at2"/>
<gene>
    <name evidence="2" type="ORF">KP78_16730</name>
</gene>
<dbReference type="Gene3D" id="3.40.50.1700">
    <property type="entry name" value="Glycoside hydrolase family 3 C-terminal domain"/>
    <property type="match status" value="1"/>
</dbReference>
<dbReference type="STRING" id="889306.KP78_16730"/>
<organism evidence="2 3">
    <name type="scientific">Jeotgalibacillus soli</name>
    <dbReference type="NCBI Taxonomy" id="889306"/>
    <lineage>
        <taxon>Bacteria</taxon>
        <taxon>Bacillati</taxon>
        <taxon>Bacillota</taxon>
        <taxon>Bacilli</taxon>
        <taxon>Bacillales</taxon>
        <taxon>Caryophanaceae</taxon>
        <taxon>Jeotgalibacillus</taxon>
    </lineage>
</organism>
<dbReference type="GO" id="GO:0004553">
    <property type="term" value="F:hydrolase activity, hydrolyzing O-glycosyl compounds"/>
    <property type="evidence" value="ECO:0007669"/>
    <property type="project" value="InterPro"/>
</dbReference>
<dbReference type="RefSeq" id="WP_041087838.1">
    <property type="nucleotide sequence ID" value="NZ_JXRP01000013.1"/>
</dbReference>
<dbReference type="EMBL" id="JXRP01000013">
    <property type="protein sequence ID" value="KIL48226.1"/>
    <property type="molecule type" value="Genomic_DNA"/>
</dbReference>
<dbReference type="PATRIC" id="fig|889306.3.peg.1680"/>
<dbReference type="AlphaFoldDB" id="A0A0C2VUW8"/>